<evidence type="ECO:0000313" key="2">
    <source>
        <dbReference type="EMBL" id="GFR62332.1"/>
    </source>
</evidence>
<gene>
    <name evidence="2" type="ORF">ElyMa_001869200</name>
</gene>
<comment type="caution">
    <text evidence="2">The sequence shown here is derived from an EMBL/GenBank/DDBJ whole genome shotgun (WGS) entry which is preliminary data.</text>
</comment>
<protein>
    <submittedName>
        <fullName evidence="2">Uncharacterized protein</fullName>
    </submittedName>
</protein>
<feature type="signal peptide" evidence="1">
    <location>
        <begin position="1"/>
        <end position="24"/>
    </location>
</feature>
<keyword evidence="1" id="KW-0732">Signal</keyword>
<evidence type="ECO:0000313" key="3">
    <source>
        <dbReference type="Proteomes" id="UP000762676"/>
    </source>
</evidence>
<accession>A0AAV4EMI8</accession>
<name>A0AAV4EMI8_9GAST</name>
<dbReference type="Proteomes" id="UP000762676">
    <property type="component" value="Unassembled WGS sequence"/>
</dbReference>
<evidence type="ECO:0000256" key="1">
    <source>
        <dbReference type="SAM" id="SignalP"/>
    </source>
</evidence>
<dbReference type="EMBL" id="BMAT01003789">
    <property type="protein sequence ID" value="GFR62332.1"/>
    <property type="molecule type" value="Genomic_DNA"/>
</dbReference>
<proteinExistence type="predicted"/>
<organism evidence="2 3">
    <name type="scientific">Elysia marginata</name>
    <dbReference type="NCBI Taxonomy" id="1093978"/>
    <lineage>
        <taxon>Eukaryota</taxon>
        <taxon>Metazoa</taxon>
        <taxon>Spiralia</taxon>
        <taxon>Lophotrochozoa</taxon>
        <taxon>Mollusca</taxon>
        <taxon>Gastropoda</taxon>
        <taxon>Heterobranchia</taxon>
        <taxon>Euthyneura</taxon>
        <taxon>Panpulmonata</taxon>
        <taxon>Sacoglossa</taxon>
        <taxon>Placobranchoidea</taxon>
        <taxon>Plakobranchidae</taxon>
        <taxon>Elysia</taxon>
    </lineage>
</organism>
<keyword evidence="3" id="KW-1185">Reference proteome</keyword>
<dbReference type="AlphaFoldDB" id="A0AAV4EMI8"/>
<feature type="chain" id="PRO_5043483996" evidence="1">
    <location>
        <begin position="25"/>
        <end position="82"/>
    </location>
</feature>
<reference evidence="2 3" key="1">
    <citation type="journal article" date="2021" name="Elife">
        <title>Chloroplast acquisition without the gene transfer in kleptoplastic sea slugs, Plakobranchus ocellatus.</title>
        <authorList>
            <person name="Maeda T."/>
            <person name="Takahashi S."/>
            <person name="Yoshida T."/>
            <person name="Shimamura S."/>
            <person name="Takaki Y."/>
            <person name="Nagai Y."/>
            <person name="Toyoda A."/>
            <person name="Suzuki Y."/>
            <person name="Arimoto A."/>
            <person name="Ishii H."/>
            <person name="Satoh N."/>
            <person name="Nishiyama T."/>
            <person name="Hasebe M."/>
            <person name="Maruyama T."/>
            <person name="Minagawa J."/>
            <person name="Obokata J."/>
            <person name="Shigenobu S."/>
        </authorList>
    </citation>
    <scope>NUCLEOTIDE SEQUENCE [LARGE SCALE GENOMIC DNA]</scope>
</reference>
<sequence>MGKLPTCPAFTLMLLSVPVVFVTALQEQVSPSSGGSPHVCHLECETDINGTATFNFCESHSELTIVGRCCLNKTEVGFLVLG</sequence>